<keyword evidence="6" id="KW-0472">Membrane</keyword>
<dbReference type="EMBL" id="CAXAQS010000984">
    <property type="protein sequence ID" value="CAK9254121.1"/>
    <property type="molecule type" value="Genomic_DNA"/>
</dbReference>
<proteinExistence type="inferred from homology"/>
<dbReference type="PRINTS" id="PR00463">
    <property type="entry name" value="EP450I"/>
</dbReference>
<evidence type="ECO:0008006" key="9">
    <source>
        <dbReference type="Google" id="ProtNLM"/>
    </source>
</evidence>
<keyword evidence="3 5" id="KW-0560">Oxidoreductase</keyword>
<comment type="caution">
    <text evidence="7">The sequence shown here is derived from an EMBL/GenBank/DDBJ whole genome shotgun (WGS) entry which is preliminary data.</text>
</comment>
<dbReference type="PANTHER" id="PTHR47944">
    <property type="entry name" value="CYTOCHROME P450 98A9"/>
    <property type="match status" value="1"/>
</dbReference>
<dbReference type="CDD" id="cd20618">
    <property type="entry name" value="CYP71_clan"/>
    <property type="match status" value="1"/>
</dbReference>
<dbReference type="PRINTS" id="PR00385">
    <property type="entry name" value="P450"/>
</dbReference>
<protein>
    <recommendedName>
        <fullName evidence="9">Cytochrome P450</fullName>
    </recommendedName>
</protein>
<dbReference type="InterPro" id="IPR017972">
    <property type="entry name" value="Cyt_P450_CS"/>
</dbReference>
<evidence type="ECO:0000256" key="1">
    <source>
        <dbReference type="ARBA" id="ARBA00010617"/>
    </source>
</evidence>
<evidence type="ECO:0000313" key="7">
    <source>
        <dbReference type="EMBL" id="CAK9254121.1"/>
    </source>
</evidence>
<feature type="transmembrane region" description="Helical" evidence="6">
    <location>
        <begin position="20"/>
        <end position="37"/>
    </location>
</feature>
<comment type="similarity">
    <text evidence="1 5">Belongs to the cytochrome P450 family.</text>
</comment>
<keyword evidence="5" id="KW-0349">Heme</keyword>
<evidence type="ECO:0000256" key="4">
    <source>
        <dbReference type="ARBA" id="ARBA00023004"/>
    </source>
</evidence>
<accession>A0ABP0VI72</accession>
<dbReference type="InterPro" id="IPR001128">
    <property type="entry name" value="Cyt_P450"/>
</dbReference>
<keyword evidence="4 5" id="KW-0408">Iron</keyword>
<dbReference type="PANTHER" id="PTHR47944:SF16">
    <property type="entry name" value="CYTOCHROME P450 FAMILY 1 SUBFAMILY A POLYPEPTIDE 1"/>
    <property type="match status" value="1"/>
</dbReference>
<evidence type="ECO:0000256" key="3">
    <source>
        <dbReference type="ARBA" id="ARBA00023002"/>
    </source>
</evidence>
<dbReference type="SUPFAM" id="SSF48264">
    <property type="entry name" value="Cytochrome P450"/>
    <property type="match status" value="1"/>
</dbReference>
<dbReference type="Pfam" id="PF00067">
    <property type="entry name" value="p450"/>
    <property type="match status" value="1"/>
</dbReference>
<keyword evidence="6" id="KW-1133">Transmembrane helix</keyword>
<evidence type="ECO:0000256" key="6">
    <source>
        <dbReference type="SAM" id="Phobius"/>
    </source>
</evidence>
<organism evidence="7 8">
    <name type="scientific">Sphagnum jensenii</name>
    <dbReference type="NCBI Taxonomy" id="128206"/>
    <lineage>
        <taxon>Eukaryota</taxon>
        <taxon>Viridiplantae</taxon>
        <taxon>Streptophyta</taxon>
        <taxon>Embryophyta</taxon>
        <taxon>Bryophyta</taxon>
        <taxon>Sphagnophytina</taxon>
        <taxon>Sphagnopsida</taxon>
        <taxon>Sphagnales</taxon>
        <taxon>Sphagnaceae</taxon>
        <taxon>Sphagnum</taxon>
    </lineage>
</organism>
<dbReference type="Gene3D" id="1.10.630.10">
    <property type="entry name" value="Cytochrome P450"/>
    <property type="match status" value="1"/>
</dbReference>
<dbReference type="InterPro" id="IPR002401">
    <property type="entry name" value="Cyt_P450_E_grp-I"/>
</dbReference>
<dbReference type="Proteomes" id="UP001497444">
    <property type="component" value="Unassembled WGS sequence"/>
</dbReference>
<sequence length="526" mass="60353">MGVMSMFHLLQLEGRLQDNLGLLITPLILLILLVVVLQRFGFRKSQKLPPGPWPWPVVGNLFMLGESPHIALARFAEQYGPLVYLRLGSTHTVVASSPALAKEFLKTQDHVFQARPASLAFNIMTNNSSMGVISGSTLRYVRRICVNELFTTKRLQLFQPMRTAEIHAMIKDIYVEAQDDKVIDLNFKCSSISTNNITQMLFRKRYCGVGTNQRETRWFKETVDEIFHWYGMFIIADYIPYLKWVTKLQGIDASLQALHTKLSTFLQQIIDEHRRNPNVVDKYRVEDFVDVLLTMPQEDGTGHLSDDTIQAIITDMLAAGLDTSYVTLEWVMAELLRHPDIMKRAQEELDTVVGTDRLVSESDLQHLPYLQAILKETFRIHPPGPLLVPHRSIQPCQVEGYNLPTNTRLIVNLWAMGRDPNNWEKPLEFYPDRFMQKHPEIDVHGHDFELLPFGTGRRACPGRPLGILFVQIVLANLLQSFDWTLPPNLQQEPMKLDMSETFGLTLKKTQGLCAKAYPRLHPHFYH</sequence>
<evidence type="ECO:0000256" key="2">
    <source>
        <dbReference type="ARBA" id="ARBA00022723"/>
    </source>
</evidence>
<dbReference type="InterPro" id="IPR036396">
    <property type="entry name" value="Cyt_P450_sf"/>
</dbReference>
<keyword evidence="8" id="KW-1185">Reference proteome</keyword>
<gene>
    <name evidence="7" type="ORF">CSSPJE1EN1_LOCUS29499</name>
</gene>
<keyword evidence="2 5" id="KW-0479">Metal-binding</keyword>
<reference evidence="7" key="1">
    <citation type="submission" date="2024-02" db="EMBL/GenBank/DDBJ databases">
        <authorList>
            <consortium name="ELIXIR-Norway"/>
            <consortium name="Elixir Norway"/>
        </authorList>
    </citation>
    <scope>NUCLEOTIDE SEQUENCE</scope>
</reference>
<evidence type="ECO:0000313" key="8">
    <source>
        <dbReference type="Proteomes" id="UP001497444"/>
    </source>
</evidence>
<dbReference type="PROSITE" id="PS00086">
    <property type="entry name" value="CYTOCHROME_P450"/>
    <property type="match status" value="1"/>
</dbReference>
<evidence type="ECO:0000256" key="5">
    <source>
        <dbReference type="RuleBase" id="RU000461"/>
    </source>
</evidence>
<keyword evidence="6" id="KW-0812">Transmembrane</keyword>
<keyword evidence="5" id="KW-0503">Monooxygenase</keyword>
<name>A0ABP0VI72_9BRYO</name>